<feature type="region of interest" description="Disordered" evidence="1">
    <location>
        <begin position="40"/>
        <end position="63"/>
    </location>
</feature>
<evidence type="ECO:0000256" key="1">
    <source>
        <dbReference type="SAM" id="MobiDB-lite"/>
    </source>
</evidence>
<reference evidence="2 3" key="1">
    <citation type="submission" date="2016-10" db="EMBL/GenBank/DDBJ databases">
        <authorList>
            <person name="de Groot N.N."/>
        </authorList>
    </citation>
    <scope>NUCLEOTIDE SEQUENCE [LARGE SCALE GENOMIC DNA]</scope>
    <source>
        <strain evidence="2 3">DSM 21771</strain>
    </source>
</reference>
<feature type="compositionally biased region" description="Basic and acidic residues" evidence="1">
    <location>
        <begin position="44"/>
        <end position="63"/>
    </location>
</feature>
<proteinExistence type="predicted"/>
<protein>
    <submittedName>
        <fullName evidence="2">Uncharacterized protein</fullName>
    </submittedName>
</protein>
<dbReference type="Gene3D" id="2.50.20.20">
    <property type="match status" value="1"/>
</dbReference>
<evidence type="ECO:0000313" key="3">
    <source>
        <dbReference type="Proteomes" id="UP000198853"/>
    </source>
</evidence>
<keyword evidence="3" id="KW-1185">Reference proteome</keyword>
<dbReference type="InterPro" id="IPR046720">
    <property type="entry name" value="DUF6612"/>
</dbReference>
<sequence>MWYNVDTYDAEEEAVVQMKNIIGFLTLSIALILTACNNDDDSSEEKIPAENDKFGEQHDKTSENGDDIINILEQSVGAMSDIDSFAVDMNTAQEVNVNDESFTTETEANTEVTLEPFAYYEEAAVVDDEGTETMNTEVYFTDDGFYTYEAFLDEWMILPEEVEADIRTLHTHQRNPERQLELLMAQVDVDNMSAEDHGDHYAVTVSGDEEGLLEVAAMMIDNLDGGMGMVVEDIMSLVDVNEINYEILIDKETHYFQEFNAQIDMDVTVEEGQSAASQQVITTTYDAFNDIDEITIPENIRENAEEVDFEQELDGENE</sequence>
<organism evidence="2 3">
    <name type="scientific">Natribacillus halophilus</name>
    <dbReference type="NCBI Taxonomy" id="549003"/>
    <lineage>
        <taxon>Bacteria</taxon>
        <taxon>Bacillati</taxon>
        <taxon>Bacillota</taxon>
        <taxon>Bacilli</taxon>
        <taxon>Bacillales</taxon>
        <taxon>Bacillaceae</taxon>
        <taxon>Natribacillus</taxon>
    </lineage>
</organism>
<evidence type="ECO:0000313" key="2">
    <source>
        <dbReference type="EMBL" id="SDI44815.1"/>
    </source>
</evidence>
<dbReference type="EMBL" id="FNEN01000002">
    <property type="protein sequence ID" value="SDI44815.1"/>
    <property type="molecule type" value="Genomic_DNA"/>
</dbReference>
<dbReference type="AlphaFoldDB" id="A0A1G8KMZ4"/>
<dbReference type="Pfam" id="PF20316">
    <property type="entry name" value="DUF6612"/>
    <property type="match status" value="1"/>
</dbReference>
<accession>A0A1G8KMZ4</accession>
<dbReference type="Proteomes" id="UP000198853">
    <property type="component" value="Unassembled WGS sequence"/>
</dbReference>
<gene>
    <name evidence="2" type="ORF">SAMN04488123_102207</name>
</gene>
<name>A0A1G8KMZ4_9BACI</name>